<dbReference type="RefSeq" id="WP_341695695.1">
    <property type="nucleotide sequence ID" value="NZ_JBBYHR010000002.1"/>
</dbReference>
<name>A0ABU9HTE4_9FLAO</name>
<evidence type="ECO:0000313" key="5">
    <source>
        <dbReference type="EMBL" id="MEL1243374.1"/>
    </source>
</evidence>
<dbReference type="PRINTS" id="PR00080">
    <property type="entry name" value="SDRFAMILY"/>
</dbReference>
<comment type="caution">
    <text evidence="5">The sequence shown here is derived from an EMBL/GenBank/DDBJ whole genome shotgun (WGS) entry which is preliminary data.</text>
</comment>
<dbReference type="PROSITE" id="PS00061">
    <property type="entry name" value="ADH_SHORT"/>
    <property type="match status" value="1"/>
</dbReference>
<dbReference type="GO" id="GO:0016491">
    <property type="term" value="F:oxidoreductase activity"/>
    <property type="evidence" value="ECO:0007669"/>
    <property type="project" value="UniProtKB-KW"/>
</dbReference>
<dbReference type="InterPro" id="IPR036291">
    <property type="entry name" value="NAD(P)-bd_dom_sf"/>
</dbReference>
<dbReference type="InterPro" id="IPR002347">
    <property type="entry name" value="SDR_fam"/>
</dbReference>
<dbReference type="InterPro" id="IPR020904">
    <property type="entry name" value="Sc_DH/Rdtase_CS"/>
</dbReference>
<organism evidence="5 6">
    <name type="scientific">Flavobacterium arundinis</name>
    <dbReference type="NCBI Taxonomy" id="3139143"/>
    <lineage>
        <taxon>Bacteria</taxon>
        <taxon>Pseudomonadati</taxon>
        <taxon>Bacteroidota</taxon>
        <taxon>Flavobacteriia</taxon>
        <taxon>Flavobacteriales</taxon>
        <taxon>Flavobacteriaceae</taxon>
        <taxon>Flavobacterium</taxon>
    </lineage>
</organism>
<evidence type="ECO:0000256" key="1">
    <source>
        <dbReference type="ARBA" id="ARBA00006484"/>
    </source>
</evidence>
<reference evidence="5 6" key="1">
    <citation type="submission" date="2024-04" db="EMBL/GenBank/DDBJ databases">
        <title>Flavobacterium sp. DGU11 16S ribosomal RNA gene Genome sequencing and assembly.</title>
        <authorList>
            <person name="Park S."/>
        </authorList>
    </citation>
    <scope>NUCLEOTIDE SEQUENCE [LARGE SCALE GENOMIC DNA]</scope>
    <source>
        <strain evidence="5 6">DGU11</strain>
    </source>
</reference>
<comment type="similarity">
    <text evidence="1 3">Belongs to the short-chain dehydrogenases/reductases (SDR) family.</text>
</comment>
<sequence length="296" mass="32290">MSNSQQYALITGATSGIGYELAKLFAKDNINLVLVARSEENLKSTAAEMRQISDITVHTIAADLFKPEAAKQVFDKTKELGVAIEYLVNDAGQGEWGRFHKTDISRDIDLVQLNIISLMSLTKYFLEEMVARKSGRILQLASSVSKSPTPYLAVYAATKAFVLSFSEALAKELEETNVTVTALQPGATDTDFFHKAKAENSVTYKETELYDPADVAEGGYKAMMAGDITVQPGFKNKMQNTMNNLMPDTAVTATMEKQMVSSMDEGGRTSITHGASSRERETINAESGGINGDRKN</sequence>
<keyword evidence="6" id="KW-1185">Reference proteome</keyword>
<evidence type="ECO:0000256" key="2">
    <source>
        <dbReference type="ARBA" id="ARBA00023002"/>
    </source>
</evidence>
<accession>A0ABU9HTE4</accession>
<dbReference type="EMBL" id="JBBYHR010000002">
    <property type="protein sequence ID" value="MEL1243374.1"/>
    <property type="molecule type" value="Genomic_DNA"/>
</dbReference>
<gene>
    <name evidence="5" type="ORF">AAEO56_03800</name>
</gene>
<protein>
    <submittedName>
        <fullName evidence="5">SDR family oxidoreductase</fullName>
        <ecNumber evidence="5">1.-.-.-</ecNumber>
    </submittedName>
</protein>
<dbReference type="EC" id="1.-.-.-" evidence="5"/>
<dbReference type="SUPFAM" id="SSF51735">
    <property type="entry name" value="NAD(P)-binding Rossmann-fold domains"/>
    <property type="match status" value="1"/>
</dbReference>
<evidence type="ECO:0000256" key="4">
    <source>
        <dbReference type="SAM" id="MobiDB-lite"/>
    </source>
</evidence>
<keyword evidence="2 5" id="KW-0560">Oxidoreductase</keyword>
<dbReference type="Pfam" id="PF00106">
    <property type="entry name" value="adh_short"/>
    <property type="match status" value="1"/>
</dbReference>
<dbReference type="PIRSF" id="PIRSF000126">
    <property type="entry name" value="11-beta-HSD1"/>
    <property type="match status" value="1"/>
</dbReference>
<proteinExistence type="inferred from homology"/>
<evidence type="ECO:0000256" key="3">
    <source>
        <dbReference type="RuleBase" id="RU000363"/>
    </source>
</evidence>
<evidence type="ECO:0000313" key="6">
    <source>
        <dbReference type="Proteomes" id="UP001464555"/>
    </source>
</evidence>
<dbReference type="PANTHER" id="PTHR44196">
    <property type="entry name" value="DEHYDROGENASE/REDUCTASE SDR FAMILY MEMBER 7B"/>
    <property type="match status" value="1"/>
</dbReference>
<dbReference type="PRINTS" id="PR00081">
    <property type="entry name" value="GDHRDH"/>
</dbReference>
<dbReference type="CDD" id="cd05233">
    <property type="entry name" value="SDR_c"/>
    <property type="match status" value="1"/>
</dbReference>
<dbReference type="Proteomes" id="UP001464555">
    <property type="component" value="Unassembled WGS sequence"/>
</dbReference>
<dbReference type="Gene3D" id="3.40.50.720">
    <property type="entry name" value="NAD(P)-binding Rossmann-like Domain"/>
    <property type="match status" value="1"/>
</dbReference>
<dbReference type="PANTHER" id="PTHR44196:SF2">
    <property type="entry name" value="SHORT-CHAIN DEHYDROGENASE-RELATED"/>
    <property type="match status" value="1"/>
</dbReference>
<feature type="region of interest" description="Disordered" evidence="4">
    <location>
        <begin position="260"/>
        <end position="296"/>
    </location>
</feature>